<dbReference type="NCBIfam" id="TIGR01726">
    <property type="entry name" value="HEQRo_perm_3TM"/>
    <property type="match status" value="1"/>
</dbReference>
<comment type="similarity">
    <text evidence="2">Belongs to the binding-protein-dependent transport system permease family. HisMQ subfamily.</text>
</comment>
<dbReference type="Gene3D" id="1.10.3720.10">
    <property type="entry name" value="MetI-like"/>
    <property type="match status" value="1"/>
</dbReference>
<feature type="transmembrane region" description="Helical" evidence="9">
    <location>
        <begin position="58"/>
        <end position="79"/>
    </location>
</feature>
<feature type="domain" description="ABC transmembrane type-1" evidence="10">
    <location>
        <begin position="20"/>
        <end position="206"/>
    </location>
</feature>
<reference evidence="12" key="1">
    <citation type="submission" date="2016-11" db="EMBL/GenBank/DDBJ databases">
        <authorList>
            <person name="Varghese N."/>
            <person name="Submissions S."/>
        </authorList>
    </citation>
    <scope>NUCLEOTIDE SEQUENCE [LARGE SCALE GENOMIC DNA]</scope>
    <source>
        <strain evidence="12">GAS401</strain>
    </source>
</reference>
<protein>
    <submittedName>
        <fullName evidence="11">Polar amino acid transport system permease protein</fullName>
    </submittedName>
</protein>
<dbReference type="PANTHER" id="PTHR30614">
    <property type="entry name" value="MEMBRANE COMPONENT OF AMINO ACID ABC TRANSPORTER"/>
    <property type="match status" value="1"/>
</dbReference>
<evidence type="ECO:0000313" key="12">
    <source>
        <dbReference type="Proteomes" id="UP000184096"/>
    </source>
</evidence>
<dbReference type="InterPro" id="IPR043429">
    <property type="entry name" value="ArtM/GltK/GlnP/TcyL/YhdX-like"/>
</dbReference>
<feature type="transmembrane region" description="Helical" evidence="9">
    <location>
        <begin position="20"/>
        <end position="46"/>
    </location>
</feature>
<evidence type="ECO:0000256" key="1">
    <source>
        <dbReference type="ARBA" id="ARBA00004429"/>
    </source>
</evidence>
<dbReference type="OrthoDB" id="7341446at2"/>
<dbReference type="Proteomes" id="UP000184096">
    <property type="component" value="Chromosome I"/>
</dbReference>
<dbReference type="RefSeq" id="WP_072820368.1">
    <property type="nucleotide sequence ID" value="NZ_LT670849.1"/>
</dbReference>
<dbReference type="SUPFAM" id="SSF161098">
    <property type="entry name" value="MetI-like"/>
    <property type="match status" value="1"/>
</dbReference>
<evidence type="ECO:0000256" key="2">
    <source>
        <dbReference type="ARBA" id="ARBA00010072"/>
    </source>
</evidence>
<dbReference type="EMBL" id="LT670849">
    <property type="protein sequence ID" value="SHN79466.1"/>
    <property type="molecule type" value="Genomic_DNA"/>
</dbReference>
<proteinExistence type="inferred from homology"/>
<name>A0A1M7U978_9BRAD</name>
<evidence type="ECO:0000256" key="9">
    <source>
        <dbReference type="RuleBase" id="RU363032"/>
    </source>
</evidence>
<feature type="transmembrane region" description="Helical" evidence="9">
    <location>
        <begin position="91"/>
        <end position="112"/>
    </location>
</feature>
<dbReference type="InterPro" id="IPR000515">
    <property type="entry name" value="MetI-like"/>
</dbReference>
<dbReference type="Pfam" id="PF00528">
    <property type="entry name" value="BPD_transp_1"/>
    <property type="match status" value="1"/>
</dbReference>
<evidence type="ECO:0000256" key="7">
    <source>
        <dbReference type="ARBA" id="ARBA00022989"/>
    </source>
</evidence>
<gene>
    <name evidence="11" type="ORF">SAMN05444170_4030</name>
</gene>
<dbReference type="InterPro" id="IPR035906">
    <property type="entry name" value="MetI-like_sf"/>
</dbReference>
<sequence length="219" mass="23932">MNFHGFEIVWSQRDQMLSGLLLTLEIVAISSVLAGILGFAVFGLLVQGGPAIVRPVKAAIDVIRAVPFMLLCYLLYYGLPSTGITLDNMTAGVTALAIYNAAYVAELLRGAWKAQPPEADEAARAFGFHGWRLLVRIILPPVLLDAVPMLGNQMIQVIKDSAFLVIITVQELTYAANEIQATYYVPFASFVCAILFYWILCLGVEGGVRGLLRVAEVRR</sequence>
<keyword evidence="5 9" id="KW-0812">Transmembrane</keyword>
<evidence type="ECO:0000256" key="8">
    <source>
        <dbReference type="ARBA" id="ARBA00023136"/>
    </source>
</evidence>
<dbReference type="CDD" id="cd06261">
    <property type="entry name" value="TM_PBP2"/>
    <property type="match status" value="1"/>
</dbReference>
<evidence type="ECO:0000256" key="4">
    <source>
        <dbReference type="ARBA" id="ARBA00022475"/>
    </source>
</evidence>
<feature type="transmembrane region" description="Helical" evidence="9">
    <location>
        <begin position="133"/>
        <end position="151"/>
    </location>
</feature>
<keyword evidence="12" id="KW-1185">Reference proteome</keyword>
<evidence type="ECO:0000256" key="5">
    <source>
        <dbReference type="ARBA" id="ARBA00022692"/>
    </source>
</evidence>
<dbReference type="GO" id="GO:0043190">
    <property type="term" value="C:ATP-binding cassette (ABC) transporter complex"/>
    <property type="evidence" value="ECO:0007669"/>
    <property type="project" value="InterPro"/>
</dbReference>
<organism evidence="11 12">
    <name type="scientific">Bradyrhizobium erythrophlei</name>
    <dbReference type="NCBI Taxonomy" id="1437360"/>
    <lineage>
        <taxon>Bacteria</taxon>
        <taxon>Pseudomonadati</taxon>
        <taxon>Pseudomonadota</taxon>
        <taxon>Alphaproteobacteria</taxon>
        <taxon>Hyphomicrobiales</taxon>
        <taxon>Nitrobacteraceae</taxon>
        <taxon>Bradyrhizobium</taxon>
    </lineage>
</organism>
<evidence type="ECO:0000313" key="11">
    <source>
        <dbReference type="EMBL" id="SHN79466.1"/>
    </source>
</evidence>
<dbReference type="PANTHER" id="PTHR30614:SF0">
    <property type="entry name" value="L-CYSTINE TRANSPORT SYSTEM PERMEASE PROTEIN TCYL"/>
    <property type="match status" value="1"/>
</dbReference>
<dbReference type="InterPro" id="IPR010065">
    <property type="entry name" value="AA_ABC_transptr_permease_3TM"/>
</dbReference>
<comment type="subcellular location">
    <subcellularLocation>
        <location evidence="1">Cell inner membrane</location>
        <topology evidence="1">Multi-pass membrane protein</topology>
    </subcellularLocation>
    <subcellularLocation>
        <location evidence="9">Cell membrane</location>
        <topology evidence="9">Multi-pass membrane protein</topology>
    </subcellularLocation>
</comment>
<feature type="transmembrane region" description="Helical" evidence="9">
    <location>
        <begin position="183"/>
        <end position="204"/>
    </location>
</feature>
<dbReference type="GO" id="GO:0015184">
    <property type="term" value="F:L-cystine transmembrane transporter activity"/>
    <property type="evidence" value="ECO:0007669"/>
    <property type="project" value="TreeGrafter"/>
</dbReference>
<keyword evidence="3 9" id="KW-0813">Transport</keyword>
<dbReference type="PROSITE" id="PS50928">
    <property type="entry name" value="ABC_TM1"/>
    <property type="match status" value="1"/>
</dbReference>
<evidence type="ECO:0000256" key="6">
    <source>
        <dbReference type="ARBA" id="ARBA00022970"/>
    </source>
</evidence>
<keyword evidence="6" id="KW-0029">Amino-acid transport</keyword>
<keyword evidence="4" id="KW-1003">Cell membrane</keyword>
<dbReference type="AlphaFoldDB" id="A0A1M7U978"/>
<accession>A0A1M7U978</accession>
<keyword evidence="7 9" id="KW-1133">Transmembrane helix</keyword>
<evidence type="ECO:0000259" key="10">
    <source>
        <dbReference type="PROSITE" id="PS50928"/>
    </source>
</evidence>
<evidence type="ECO:0000256" key="3">
    <source>
        <dbReference type="ARBA" id="ARBA00022448"/>
    </source>
</evidence>
<keyword evidence="8 9" id="KW-0472">Membrane</keyword>